<gene>
    <name evidence="2" type="ORF">I858_008640</name>
</gene>
<dbReference type="RefSeq" id="WP_049693735.1">
    <property type="nucleotide sequence ID" value="NZ_CP016540.2"/>
</dbReference>
<keyword evidence="1" id="KW-0812">Transmembrane</keyword>
<dbReference type="EMBL" id="CP016540">
    <property type="protein sequence ID" value="ANU27056.1"/>
    <property type="molecule type" value="Genomic_DNA"/>
</dbReference>
<reference evidence="2" key="1">
    <citation type="submission" date="2016-10" db="EMBL/GenBank/DDBJ databases">
        <authorList>
            <person name="See-Too W.S."/>
        </authorList>
    </citation>
    <scope>NUCLEOTIDE SEQUENCE</scope>
    <source>
        <strain evidence="2">L10.15</strain>
    </source>
</reference>
<sequence>MSNLGLFGTGNWLGILSTTLLVFSIYFTFTFFEHLKSGEHRLRKINKIAALICIAGALLTPAFYHFYIYNEMMK</sequence>
<dbReference type="STRING" id="1302659.I858_008640"/>
<keyword evidence="1" id="KW-1133">Transmembrane helix</keyword>
<dbReference type="OrthoDB" id="2740244at2"/>
<dbReference type="KEGG" id="pll:I858_008640"/>
<evidence type="ECO:0000313" key="3">
    <source>
        <dbReference type="Proteomes" id="UP000053354"/>
    </source>
</evidence>
<proteinExistence type="predicted"/>
<keyword evidence="1" id="KW-0472">Membrane</keyword>
<organism evidence="2 3">
    <name type="scientific">Planococcus versutus</name>
    <dbReference type="NCBI Taxonomy" id="1302659"/>
    <lineage>
        <taxon>Bacteria</taxon>
        <taxon>Bacillati</taxon>
        <taxon>Bacillota</taxon>
        <taxon>Bacilli</taxon>
        <taxon>Bacillales</taxon>
        <taxon>Caryophanaceae</taxon>
        <taxon>Planococcus</taxon>
    </lineage>
</organism>
<feature type="transmembrane region" description="Helical" evidence="1">
    <location>
        <begin position="48"/>
        <end position="68"/>
    </location>
</feature>
<evidence type="ECO:0000313" key="2">
    <source>
        <dbReference type="EMBL" id="ANU27056.1"/>
    </source>
</evidence>
<protein>
    <submittedName>
        <fullName evidence="2">Uncharacterized protein</fullName>
    </submittedName>
</protein>
<dbReference type="AlphaFoldDB" id="A0A1B1S1J7"/>
<keyword evidence="3" id="KW-1185">Reference proteome</keyword>
<feature type="transmembrane region" description="Helical" evidence="1">
    <location>
        <begin position="12"/>
        <end position="32"/>
    </location>
</feature>
<accession>A0A1B1S1J7</accession>
<dbReference type="Proteomes" id="UP000053354">
    <property type="component" value="Chromosome"/>
</dbReference>
<evidence type="ECO:0000256" key="1">
    <source>
        <dbReference type="SAM" id="Phobius"/>
    </source>
</evidence>
<name>A0A1B1S1J7_9BACL</name>